<dbReference type="FunFam" id="2.40.100.10:FF:000073">
    <property type="entry name" value="Putative cyclosporin 16"/>
    <property type="match status" value="1"/>
</dbReference>
<feature type="domain" description="PPIase cyclophilin-type" evidence="4">
    <location>
        <begin position="1038"/>
        <end position="1192"/>
    </location>
</feature>
<dbReference type="PANTHER" id="PTHR45625:SF6">
    <property type="entry name" value="SPLICEOSOME-ASSOCIATED PROTEIN CWC27 HOMOLOG"/>
    <property type="match status" value="1"/>
</dbReference>
<name>A0A0N1PF65_LEPSE</name>
<dbReference type="OMA" id="PHIAFFV"/>
<keyword evidence="2" id="KW-0539">Nucleus</keyword>
<evidence type="ECO:0000256" key="1">
    <source>
        <dbReference type="ARBA" id="ARBA00004123"/>
    </source>
</evidence>
<dbReference type="GO" id="GO:0003755">
    <property type="term" value="F:peptidyl-prolyl cis-trans isomerase activity"/>
    <property type="evidence" value="ECO:0007669"/>
    <property type="project" value="InterPro"/>
</dbReference>
<reference evidence="5 6" key="1">
    <citation type="journal article" date="2015" name="PLoS Pathog.">
        <title>Leptomonas seymouri: Adaptations to the Dixenous Life Cycle Analyzed by Genome Sequencing, Transcriptome Profiling and Co-infection with Leishmania donovani.</title>
        <authorList>
            <person name="Kraeva N."/>
            <person name="Butenko A."/>
            <person name="Hlavacova J."/>
            <person name="Kostygov A."/>
            <person name="Myskova J."/>
            <person name="Grybchuk D."/>
            <person name="Lestinova T."/>
            <person name="Votypka J."/>
            <person name="Volf P."/>
            <person name="Opperdoes F."/>
            <person name="Flegontov P."/>
            <person name="Lukes J."/>
            <person name="Yurchenko V."/>
        </authorList>
    </citation>
    <scope>NUCLEOTIDE SEQUENCE [LARGE SCALE GENOMIC DNA]</scope>
    <source>
        <strain evidence="5 6">ATCC 30220</strain>
    </source>
</reference>
<feature type="region of interest" description="Disordered" evidence="3">
    <location>
        <begin position="953"/>
        <end position="1002"/>
    </location>
</feature>
<evidence type="ECO:0000259" key="4">
    <source>
        <dbReference type="PROSITE" id="PS50072"/>
    </source>
</evidence>
<dbReference type="PROSITE" id="PS50072">
    <property type="entry name" value="CSA_PPIASE_2"/>
    <property type="match status" value="1"/>
</dbReference>
<organism evidence="5 6">
    <name type="scientific">Leptomonas seymouri</name>
    <dbReference type="NCBI Taxonomy" id="5684"/>
    <lineage>
        <taxon>Eukaryota</taxon>
        <taxon>Discoba</taxon>
        <taxon>Euglenozoa</taxon>
        <taxon>Kinetoplastea</taxon>
        <taxon>Metakinetoplastina</taxon>
        <taxon>Trypanosomatida</taxon>
        <taxon>Trypanosomatidae</taxon>
        <taxon>Leishmaniinae</taxon>
        <taxon>Leptomonas</taxon>
    </lineage>
</organism>
<feature type="compositionally biased region" description="Polar residues" evidence="3">
    <location>
        <begin position="200"/>
        <end position="215"/>
    </location>
</feature>
<comment type="subcellular location">
    <subcellularLocation>
        <location evidence="1">Nucleus</location>
    </subcellularLocation>
</comment>
<feature type="region of interest" description="Disordered" evidence="3">
    <location>
        <begin position="200"/>
        <end position="219"/>
    </location>
</feature>
<keyword evidence="6" id="KW-1185">Reference proteome</keyword>
<feature type="region of interest" description="Disordered" evidence="3">
    <location>
        <begin position="1"/>
        <end position="77"/>
    </location>
</feature>
<protein>
    <recommendedName>
        <fullName evidence="4">PPIase cyclophilin-type domain-containing protein</fullName>
    </recommendedName>
</protein>
<proteinExistence type="predicted"/>
<dbReference type="EMBL" id="LJSK01000013">
    <property type="protein sequence ID" value="KPI89970.1"/>
    <property type="molecule type" value="Genomic_DNA"/>
</dbReference>
<gene>
    <name evidence="5" type="ORF">ABL78_0938</name>
</gene>
<accession>A0A0N1PF65</accession>
<dbReference type="AlphaFoldDB" id="A0A0N1PF65"/>
<dbReference type="Gene3D" id="2.40.100.10">
    <property type="entry name" value="Cyclophilin-like"/>
    <property type="match status" value="1"/>
</dbReference>
<dbReference type="PRINTS" id="PR00153">
    <property type="entry name" value="CSAPPISMRASE"/>
</dbReference>
<dbReference type="InterPro" id="IPR029000">
    <property type="entry name" value="Cyclophilin-like_dom_sf"/>
</dbReference>
<feature type="compositionally biased region" description="Low complexity" evidence="3">
    <location>
        <begin position="986"/>
        <end position="998"/>
    </location>
</feature>
<dbReference type="InterPro" id="IPR002130">
    <property type="entry name" value="Cyclophilin-type_PPIase_dom"/>
</dbReference>
<dbReference type="InterPro" id="IPR044666">
    <property type="entry name" value="Cyclophilin_A-like"/>
</dbReference>
<dbReference type="OrthoDB" id="271386at2759"/>
<evidence type="ECO:0000256" key="2">
    <source>
        <dbReference type="ARBA" id="ARBA00023242"/>
    </source>
</evidence>
<dbReference type="GO" id="GO:0071013">
    <property type="term" value="C:catalytic step 2 spliceosome"/>
    <property type="evidence" value="ECO:0007669"/>
    <property type="project" value="TreeGrafter"/>
</dbReference>
<evidence type="ECO:0000313" key="6">
    <source>
        <dbReference type="Proteomes" id="UP000038009"/>
    </source>
</evidence>
<dbReference type="Proteomes" id="UP000038009">
    <property type="component" value="Unassembled WGS sequence"/>
</dbReference>
<evidence type="ECO:0000256" key="3">
    <source>
        <dbReference type="SAM" id="MobiDB-lite"/>
    </source>
</evidence>
<dbReference type="PANTHER" id="PTHR45625">
    <property type="entry name" value="PEPTIDYL-PROLYL CIS-TRANS ISOMERASE-RELATED"/>
    <property type="match status" value="1"/>
</dbReference>
<sequence>MATHSNDSSSGDDEDFGPVLPGMQRHAQQYHAPPAASLDSGNTDEVPPLKRERHDEQADGASPVHPAPPPLEPLSTPASEHFIAEPVAATQGLNEDAEQKEAWKRYAQHHRLPSAALYERSFQHTSLQDTYDARAEQAKSASTSSAAVEAATVHDVCVYYDALGALIATIDAAGVVRVWRKLPRGIFFITERNRLFSSAQKAASNTTDGNPQVGSENEDALGIPRHHRTYWAHAYSTLQLLVFVCVEEVVEASDLMEGEDADAAPTLRQSSHTVRVHLRQVNPVTFTVEKRHTFLFQAPVQRVAVLQLPEAVLEGTKPSQSAPAAPAQDGATFPCALAYTRRPVFLTHQYEPHIVFFVSLPAAAASGGRGGAGMGGNGVVVCPCFPALQAAKHSGTPRSAEGGTCVMYTATRLSVANPVVQCVQQTSGMERTGTSLCVLIDAAGVMDYCTVDAATDKGSEASSSSSLSTSGLCLKVISGLATVPAASREARLWREHIRFDRRQRTGFFCLLRDAQQALKQQQSSSTTTSTAVPSPADVQLLPGALQLTPDGKYVVVWSWRLIRTAGTAVTVAPARRSRIPSTQRTYHITVECCLHILDYSTGACVGRHFEPLSRSSSPVISVEDIDFKASEWGEYICLRSRNLAMHLHVEACATASSAMARYYVMVPDVSFAGLMSGRGCSPLPNFELDAASVHVAGRQIRVYEVTVSEGASASPSSSAPCGATAASVDVRRLSHGPGELEPLVWQGNDLPWEGSNEQGGVALVPSHPTATPLYLAASADAIRRLVSQNGIHRHGNDRGEALHAMCRAPLLLLRRAVAPSQDLKNLIAASPLGAALGAEGRKQLFLESAAADSAEGLLLTTSVEAGSTSLLMYSCELPYSGLAVQRFLGSARSQVTLADAESAREHREELGAEQRQRLWTKLRQELRCERDYACGALLMATVAPLPSEGASHAAAATSITPGTSAKGPAEEVGHKEAVAPENAEQASAGAPTPTTAASHVKPGTPEAFMVDLLKGVVPQLSAAAAKPPVALVHVRGYGTVRVHLLPAVAPLACENFIRLGKRHYYDRLTFHRVIPNVIVQGGCPRGDGTGGESAFQDGAPFQDEALHLFPYFAHTREKNCCWLCMANAGPNTNGSQFFFTVPGGEAMPWLNGHHTVFGYAVEGLDVVRAISLAARDEDDKPLSPIIMERVDVLSG</sequence>
<feature type="compositionally biased region" description="Basic and acidic residues" evidence="3">
    <location>
        <begin position="47"/>
        <end position="57"/>
    </location>
</feature>
<comment type="caution">
    <text evidence="5">The sequence shown here is derived from an EMBL/GenBank/DDBJ whole genome shotgun (WGS) entry which is preliminary data.</text>
</comment>
<dbReference type="Pfam" id="PF00160">
    <property type="entry name" value="Pro_isomerase"/>
    <property type="match status" value="1"/>
</dbReference>
<dbReference type="VEuPathDB" id="TriTrypDB:Lsey_0013_0350"/>
<feature type="compositionally biased region" description="Basic and acidic residues" evidence="3">
    <location>
        <begin position="968"/>
        <end position="978"/>
    </location>
</feature>
<dbReference type="SUPFAM" id="SSF50891">
    <property type="entry name" value="Cyclophilin-like"/>
    <property type="match status" value="1"/>
</dbReference>
<evidence type="ECO:0000313" key="5">
    <source>
        <dbReference type="EMBL" id="KPI89970.1"/>
    </source>
</evidence>